<dbReference type="Pfam" id="PF00169">
    <property type="entry name" value="PH"/>
    <property type="match status" value="1"/>
</dbReference>
<protein>
    <recommendedName>
        <fullName evidence="1">Pleckstrin homology domain-containing family J member 1</fullName>
    </recommendedName>
</protein>
<dbReference type="InterPro" id="IPR045188">
    <property type="entry name" value="Boi1/Boi2-like"/>
</dbReference>
<evidence type="ECO:0000259" key="2">
    <source>
        <dbReference type="PROSITE" id="PS50003"/>
    </source>
</evidence>
<proteinExistence type="predicted"/>
<dbReference type="PROSITE" id="PS50003">
    <property type="entry name" value="PH_DOMAIN"/>
    <property type="match status" value="1"/>
</dbReference>
<dbReference type="GO" id="GO:0007032">
    <property type="term" value="P:endosome organization"/>
    <property type="evidence" value="ECO:0007669"/>
    <property type="project" value="TreeGrafter"/>
</dbReference>
<dbReference type="GO" id="GO:0005769">
    <property type="term" value="C:early endosome"/>
    <property type="evidence" value="ECO:0007669"/>
    <property type="project" value="TreeGrafter"/>
</dbReference>
<dbReference type="InterPro" id="IPR011993">
    <property type="entry name" value="PH-like_dom_sf"/>
</dbReference>
<name>A0A8T0FWE0_ARGBR</name>
<dbReference type="GO" id="GO:0055037">
    <property type="term" value="C:recycling endosome"/>
    <property type="evidence" value="ECO:0007669"/>
    <property type="project" value="TreeGrafter"/>
</dbReference>
<dbReference type="PANTHER" id="PTHR22902">
    <property type="entry name" value="SESQUIPEDALIAN"/>
    <property type="match status" value="1"/>
</dbReference>
<dbReference type="Gene3D" id="2.30.29.30">
    <property type="entry name" value="Pleckstrin-homology domain (PH domain)/Phosphotyrosine-binding domain (PTB)"/>
    <property type="match status" value="1"/>
</dbReference>
<keyword evidence="4" id="KW-1185">Reference proteome</keyword>
<evidence type="ECO:0000256" key="1">
    <source>
        <dbReference type="ARBA" id="ARBA00041004"/>
    </source>
</evidence>
<evidence type="ECO:0000313" key="4">
    <source>
        <dbReference type="Proteomes" id="UP000807504"/>
    </source>
</evidence>
<evidence type="ECO:0000313" key="3">
    <source>
        <dbReference type="EMBL" id="KAF8795427.1"/>
    </source>
</evidence>
<dbReference type="SUPFAM" id="SSF50729">
    <property type="entry name" value="PH domain-like"/>
    <property type="match status" value="1"/>
</dbReference>
<dbReference type="AlphaFoldDB" id="A0A8T0FWE0"/>
<organism evidence="3 4">
    <name type="scientific">Argiope bruennichi</name>
    <name type="common">Wasp spider</name>
    <name type="synonym">Aranea bruennichi</name>
    <dbReference type="NCBI Taxonomy" id="94029"/>
    <lineage>
        <taxon>Eukaryota</taxon>
        <taxon>Metazoa</taxon>
        <taxon>Ecdysozoa</taxon>
        <taxon>Arthropoda</taxon>
        <taxon>Chelicerata</taxon>
        <taxon>Arachnida</taxon>
        <taxon>Araneae</taxon>
        <taxon>Araneomorphae</taxon>
        <taxon>Entelegynae</taxon>
        <taxon>Araneoidea</taxon>
        <taxon>Araneidae</taxon>
        <taxon>Argiope</taxon>
    </lineage>
</organism>
<dbReference type="GO" id="GO:0005802">
    <property type="term" value="C:trans-Golgi network"/>
    <property type="evidence" value="ECO:0007669"/>
    <property type="project" value="TreeGrafter"/>
</dbReference>
<comment type="caution">
    <text evidence="3">The sequence shown here is derived from an EMBL/GenBank/DDBJ whole genome shotgun (WGS) entry which is preliminary data.</text>
</comment>
<feature type="domain" description="PH" evidence="2">
    <location>
        <begin position="15"/>
        <end position="118"/>
    </location>
</feature>
<sequence length="180" mass="21360">MRFNEKEIACVAMQPGDKEGRMYYKGPGFREVYKERWFKLKGNLLFYFRLNEHGAVFENEPVGLLVIEQCRVQNELYTELPNAFSITFANDFERRHYFACQTQKQTEDWVNYLKLCSYEYQRTLLKELQEKLLKRTGRDPLSTFSATKISEPVVEENDSDTYFNRVHPFSKSNGEFTSLI</sequence>
<reference evidence="3" key="2">
    <citation type="submission" date="2020-06" db="EMBL/GenBank/DDBJ databases">
        <authorList>
            <person name="Sheffer M."/>
        </authorList>
    </citation>
    <scope>NUCLEOTIDE SEQUENCE</scope>
</reference>
<dbReference type="EMBL" id="JABXBU010000002">
    <property type="protein sequence ID" value="KAF8795427.1"/>
    <property type="molecule type" value="Genomic_DNA"/>
</dbReference>
<dbReference type="CDD" id="cd13258">
    <property type="entry name" value="PH_PLEKHJ1"/>
    <property type="match status" value="1"/>
</dbReference>
<dbReference type="PANTHER" id="PTHR22902:SF9">
    <property type="entry name" value="PLECKSTRIN HOMOLOGY DOMAIN-CONTAINING FAMILY J MEMBER 1"/>
    <property type="match status" value="1"/>
</dbReference>
<dbReference type="Proteomes" id="UP000807504">
    <property type="component" value="Unassembled WGS sequence"/>
</dbReference>
<accession>A0A8T0FWE0</accession>
<dbReference type="GO" id="GO:0005829">
    <property type="term" value="C:cytosol"/>
    <property type="evidence" value="ECO:0007669"/>
    <property type="project" value="GOC"/>
</dbReference>
<dbReference type="InterPro" id="IPR001849">
    <property type="entry name" value="PH_domain"/>
</dbReference>
<gene>
    <name evidence="3" type="ORF">HNY73_003277</name>
</gene>
<reference evidence="3" key="1">
    <citation type="journal article" date="2020" name="bioRxiv">
        <title>Chromosome-level reference genome of the European wasp spider Argiope bruennichi: a resource for studies on range expansion and evolutionary adaptation.</title>
        <authorList>
            <person name="Sheffer M.M."/>
            <person name="Hoppe A."/>
            <person name="Krehenwinkel H."/>
            <person name="Uhl G."/>
            <person name="Kuss A.W."/>
            <person name="Jensen L."/>
            <person name="Jensen C."/>
            <person name="Gillespie R.G."/>
            <person name="Hoff K.J."/>
            <person name="Prost S."/>
        </authorList>
    </citation>
    <scope>NUCLEOTIDE SEQUENCE</scope>
</reference>
<dbReference type="GO" id="GO:0001881">
    <property type="term" value="P:receptor recycling"/>
    <property type="evidence" value="ECO:0007669"/>
    <property type="project" value="TreeGrafter"/>
</dbReference>
<dbReference type="GO" id="GO:0042147">
    <property type="term" value="P:retrograde transport, endosome to Golgi"/>
    <property type="evidence" value="ECO:0007669"/>
    <property type="project" value="TreeGrafter"/>
</dbReference>
<dbReference type="SMART" id="SM00233">
    <property type="entry name" value="PH"/>
    <property type="match status" value="1"/>
</dbReference>